<keyword evidence="3" id="KW-1185">Reference proteome</keyword>
<organism evidence="2 3">
    <name type="scientific">Kribbella lupini</name>
    <dbReference type="NCBI Taxonomy" id="291602"/>
    <lineage>
        <taxon>Bacteria</taxon>
        <taxon>Bacillati</taxon>
        <taxon>Actinomycetota</taxon>
        <taxon>Actinomycetes</taxon>
        <taxon>Propionibacteriales</taxon>
        <taxon>Kribbellaceae</taxon>
        <taxon>Kribbella</taxon>
    </lineage>
</organism>
<protein>
    <recommendedName>
        <fullName evidence="1">SnoaL-like domain-containing protein</fullName>
    </recommendedName>
</protein>
<gene>
    <name evidence="2" type="ORF">GCM10009741_39910</name>
</gene>
<dbReference type="Gene3D" id="3.10.450.50">
    <property type="match status" value="1"/>
</dbReference>
<name>A0ABN2B4C6_9ACTN</name>
<dbReference type="Pfam" id="PF13577">
    <property type="entry name" value="SnoaL_4"/>
    <property type="match status" value="1"/>
</dbReference>
<accession>A0ABN2B4C6</accession>
<evidence type="ECO:0000313" key="3">
    <source>
        <dbReference type="Proteomes" id="UP001500363"/>
    </source>
</evidence>
<comment type="caution">
    <text evidence="2">The sequence shown here is derived from an EMBL/GenBank/DDBJ whole genome shotgun (WGS) entry which is preliminary data.</text>
</comment>
<evidence type="ECO:0000313" key="2">
    <source>
        <dbReference type="EMBL" id="GAA1533618.1"/>
    </source>
</evidence>
<dbReference type="RefSeq" id="WP_344176057.1">
    <property type="nucleotide sequence ID" value="NZ_BAAANC010000002.1"/>
</dbReference>
<reference evidence="2 3" key="1">
    <citation type="journal article" date="2019" name="Int. J. Syst. Evol. Microbiol.">
        <title>The Global Catalogue of Microorganisms (GCM) 10K type strain sequencing project: providing services to taxonomists for standard genome sequencing and annotation.</title>
        <authorList>
            <consortium name="The Broad Institute Genomics Platform"/>
            <consortium name="The Broad Institute Genome Sequencing Center for Infectious Disease"/>
            <person name="Wu L."/>
            <person name="Ma J."/>
        </authorList>
    </citation>
    <scope>NUCLEOTIDE SEQUENCE [LARGE SCALE GENOMIC DNA]</scope>
    <source>
        <strain evidence="2 3">JCM 14303</strain>
    </source>
</reference>
<dbReference type="Proteomes" id="UP001500363">
    <property type="component" value="Unassembled WGS sequence"/>
</dbReference>
<dbReference type="CDD" id="cd00531">
    <property type="entry name" value="NTF2_like"/>
    <property type="match status" value="1"/>
</dbReference>
<sequence length="132" mass="14226">MPLTTADRLAIHELVSLHGHLADDRRSDDLELLLTPDASYDVTAYGLGIVRGLEALTELFSSAPGDQPVGHHVTNVVVTADPDLDNRARVRSKGLSVMADGRAGSVVYEDEVVRTTNGWRVSTRVVVPSRPA</sequence>
<proteinExistence type="predicted"/>
<dbReference type="InterPro" id="IPR032710">
    <property type="entry name" value="NTF2-like_dom_sf"/>
</dbReference>
<dbReference type="InterPro" id="IPR037401">
    <property type="entry name" value="SnoaL-like"/>
</dbReference>
<evidence type="ECO:0000259" key="1">
    <source>
        <dbReference type="Pfam" id="PF13577"/>
    </source>
</evidence>
<dbReference type="SUPFAM" id="SSF54427">
    <property type="entry name" value="NTF2-like"/>
    <property type="match status" value="1"/>
</dbReference>
<feature type="domain" description="SnoaL-like" evidence="1">
    <location>
        <begin position="5"/>
        <end position="124"/>
    </location>
</feature>
<dbReference type="EMBL" id="BAAANC010000002">
    <property type="protein sequence ID" value="GAA1533618.1"/>
    <property type="molecule type" value="Genomic_DNA"/>
</dbReference>